<dbReference type="EMBL" id="WHVB01000016">
    <property type="protein sequence ID" value="KAF8475165.1"/>
    <property type="molecule type" value="Genomic_DNA"/>
</dbReference>
<comment type="caution">
    <text evidence="9">The sequence shown here is derived from an EMBL/GenBank/DDBJ whole genome shotgun (WGS) entry which is preliminary data.</text>
</comment>
<reference evidence="9" key="1">
    <citation type="submission" date="2019-10" db="EMBL/GenBank/DDBJ databases">
        <authorList>
            <consortium name="DOE Joint Genome Institute"/>
            <person name="Kuo A."/>
            <person name="Miyauchi S."/>
            <person name="Kiss E."/>
            <person name="Drula E."/>
            <person name="Kohler A."/>
            <person name="Sanchez-Garcia M."/>
            <person name="Andreopoulos B."/>
            <person name="Barry K.W."/>
            <person name="Bonito G."/>
            <person name="Buee M."/>
            <person name="Carver A."/>
            <person name="Chen C."/>
            <person name="Cichocki N."/>
            <person name="Clum A."/>
            <person name="Culley D."/>
            <person name="Crous P.W."/>
            <person name="Fauchery L."/>
            <person name="Girlanda M."/>
            <person name="Hayes R."/>
            <person name="Keri Z."/>
            <person name="LaButti K."/>
            <person name="Lipzen A."/>
            <person name="Lombard V."/>
            <person name="Magnuson J."/>
            <person name="Maillard F."/>
            <person name="Morin E."/>
            <person name="Murat C."/>
            <person name="Nolan M."/>
            <person name="Ohm R."/>
            <person name="Pangilinan J."/>
            <person name="Pereira M."/>
            <person name="Perotto S."/>
            <person name="Peter M."/>
            <person name="Riley R."/>
            <person name="Sitrit Y."/>
            <person name="Stielow B."/>
            <person name="Szollosi G."/>
            <person name="Zifcakova L."/>
            <person name="Stursova M."/>
            <person name="Spatafora J.W."/>
            <person name="Tedersoo L."/>
            <person name="Vaario L.-M."/>
            <person name="Yamada A."/>
            <person name="Yan M."/>
            <person name="Wang P."/>
            <person name="Xu J."/>
            <person name="Bruns T."/>
            <person name="Baldrian P."/>
            <person name="Vilgalys R."/>
            <person name="Henrissat B."/>
            <person name="Grigoriev I.V."/>
            <person name="Hibbett D."/>
            <person name="Nagy L.G."/>
            <person name="Martin F.M."/>
        </authorList>
    </citation>
    <scope>NUCLEOTIDE SEQUENCE</scope>
    <source>
        <strain evidence="9">Prilba</strain>
    </source>
</reference>
<evidence type="ECO:0000313" key="9">
    <source>
        <dbReference type="EMBL" id="KAF8475165.1"/>
    </source>
</evidence>
<dbReference type="SUPFAM" id="SSF48317">
    <property type="entry name" value="Acid phosphatase/Vanadium-dependent haloperoxidase"/>
    <property type="match status" value="1"/>
</dbReference>
<organism evidence="9 10">
    <name type="scientific">Russula ochroleuca</name>
    <dbReference type="NCBI Taxonomy" id="152965"/>
    <lineage>
        <taxon>Eukaryota</taxon>
        <taxon>Fungi</taxon>
        <taxon>Dikarya</taxon>
        <taxon>Basidiomycota</taxon>
        <taxon>Agaricomycotina</taxon>
        <taxon>Agaricomycetes</taxon>
        <taxon>Russulales</taxon>
        <taxon>Russulaceae</taxon>
        <taxon>Russula</taxon>
    </lineage>
</organism>
<dbReference type="PANTHER" id="PTHR14969">
    <property type="entry name" value="SPHINGOSINE-1-PHOSPHATE PHOSPHOHYDROLASE"/>
    <property type="match status" value="1"/>
</dbReference>
<keyword evidence="2 6" id="KW-0812">Transmembrane</keyword>
<sequence>MSLASLELSQVLYDDSSYFSLAMALITLSPILLMASYAALAVFMREITVINMWAGQFFCEAFNLVIKRMVKQGRPAGSVANGYGFPSSHSQYMGYFATFLILHLHFRHKFGLRDSSESILFRALAYIVLIAWASIVAYSRYHLSYHSVSQILWGVCIGVSFSICFYLVTELIPTRRPNSLFGKVRTYILRNPISQWLRIRDGWAVWQDGGWEDQWQLWDRLWIRRTKPALHTS</sequence>
<gene>
    <name evidence="8" type="ORF">DFH94DRAFT_659631</name>
    <name evidence="9" type="ORF">DFH94DRAFT_840040</name>
</gene>
<evidence type="ECO:0000256" key="6">
    <source>
        <dbReference type="SAM" id="Phobius"/>
    </source>
</evidence>
<evidence type="ECO:0000313" key="10">
    <source>
        <dbReference type="Proteomes" id="UP000759537"/>
    </source>
</evidence>
<name>A0A9P5MRE4_9AGAM</name>
<dbReference type="AlphaFoldDB" id="A0A9P5MRE4"/>
<evidence type="ECO:0000256" key="2">
    <source>
        <dbReference type="ARBA" id="ARBA00022692"/>
    </source>
</evidence>
<reference evidence="9" key="2">
    <citation type="journal article" date="2020" name="Nat. Commun.">
        <title>Large-scale genome sequencing of mycorrhizal fungi provides insights into the early evolution of symbiotic traits.</title>
        <authorList>
            <person name="Miyauchi S."/>
            <person name="Kiss E."/>
            <person name="Kuo A."/>
            <person name="Drula E."/>
            <person name="Kohler A."/>
            <person name="Sanchez-Garcia M."/>
            <person name="Morin E."/>
            <person name="Andreopoulos B."/>
            <person name="Barry K.W."/>
            <person name="Bonito G."/>
            <person name="Buee M."/>
            <person name="Carver A."/>
            <person name="Chen C."/>
            <person name="Cichocki N."/>
            <person name="Clum A."/>
            <person name="Culley D."/>
            <person name="Crous P.W."/>
            <person name="Fauchery L."/>
            <person name="Girlanda M."/>
            <person name="Hayes R.D."/>
            <person name="Keri Z."/>
            <person name="LaButti K."/>
            <person name="Lipzen A."/>
            <person name="Lombard V."/>
            <person name="Magnuson J."/>
            <person name="Maillard F."/>
            <person name="Murat C."/>
            <person name="Nolan M."/>
            <person name="Ohm R.A."/>
            <person name="Pangilinan J."/>
            <person name="Pereira M.F."/>
            <person name="Perotto S."/>
            <person name="Peter M."/>
            <person name="Pfister S."/>
            <person name="Riley R."/>
            <person name="Sitrit Y."/>
            <person name="Stielow J.B."/>
            <person name="Szollosi G."/>
            <person name="Zifcakova L."/>
            <person name="Stursova M."/>
            <person name="Spatafora J.W."/>
            <person name="Tedersoo L."/>
            <person name="Vaario L.M."/>
            <person name="Yamada A."/>
            <person name="Yan M."/>
            <person name="Wang P."/>
            <person name="Xu J."/>
            <person name="Bruns T."/>
            <person name="Baldrian P."/>
            <person name="Vilgalys R."/>
            <person name="Dunand C."/>
            <person name="Henrissat B."/>
            <person name="Grigoriev I.V."/>
            <person name="Hibbett D."/>
            <person name="Nagy L.G."/>
            <person name="Martin F.M."/>
        </authorList>
    </citation>
    <scope>NUCLEOTIDE SEQUENCE</scope>
    <source>
        <strain evidence="9">Prilba</strain>
    </source>
</reference>
<evidence type="ECO:0000259" key="7">
    <source>
        <dbReference type="SMART" id="SM00014"/>
    </source>
</evidence>
<evidence type="ECO:0000256" key="4">
    <source>
        <dbReference type="ARBA" id="ARBA00022989"/>
    </source>
</evidence>
<dbReference type="GO" id="GO:0016020">
    <property type="term" value="C:membrane"/>
    <property type="evidence" value="ECO:0007669"/>
    <property type="project" value="UniProtKB-SubCell"/>
</dbReference>
<evidence type="ECO:0000313" key="8">
    <source>
        <dbReference type="EMBL" id="KAF8460459.1"/>
    </source>
</evidence>
<keyword evidence="5 6" id="KW-0472">Membrane</keyword>
<feature type="transmembrane region" description="Helical" evidence="6">
    <location>
        <begin position="119"/>
        <end position="139"/>
    </location>
</feature>
<dbReference type="GO" id="GO:0042392">
    <property type="term" value="F:sphingosine-1-phosphate phosphatase activity"/>
    <property type="evidence" value="ECO:0007669"/>
    <property type="project" value="TreeGrafter"/>
</dbReference>
<keyword evidence="3" id="KW-0378">Hydrolase</keyword>
<evidence type="ECO:0000256" key="1">
    <source>
        <dbReference type="ARBA" id="ARBA00004141"/>
    </source>
</evidence>
<feature type="transmembrane region" description="Helical" evidence="6">
    <location>
        <begin position="20"/>
        <end position="43"/>
    </location>
</feature>
<dbReference type="InterPro" id="IPR000326">
    <property type="entry name" value="PAP2/HPO"/>
</dbReference>
<evidence type="ECO:0000256" key="5">
    <source>
        <dbReference type="ARBA" id="ARBA00023136"/>
    </source>
</evidence>
<dbReference type="CDD" id="cd03382">
    <property type="entry name" value="PAP2_dolichyldiphosphatase"/>
    <property type="match status" value="1"/>
</dbReference>
<dbReference type="Gene3D" id="1.20.144.10">
    <property type="entry name" value="Phosphatidic acid phosphatase type 2/haloperoxidase"/>
    <property type="match status" value="1"/>
</dbReference>
<comment type="subcellular location">
    <subcellularLocation>
        <location evidence="1">Membrane</location>
        <topology evidence="1">Multi-pass membrane protein</topology>
    </subcellularLocation>
</comment>
<dbReference type="EMBL" id="WHVB01000179">
    <property type="protein sequence ID" value="KAF8460459.1"/>
    <property type="molecule type" value="Genomic_DNA"/>
</dbReference>
<evidence type="ECO:0000256" key="3">
    <source>
        <dbReference type="ARBA" id="ARBA00022801"/>
    </source>
</evidence>
<keyword evidence="10" id="KW-1185">Reference proteome</keyword>
<dbReference type="InterPro" id="IPR039667">
    <property type="entry name" value="Dolichyldiphosphatase_PAP2"/>
</dbReference>
<dbReference type="OrthoDB" id="302705at2759"/>
<keyword evidence="4 6" id="KW-1133">Transmembrane helix</keyword>
<dbReference type="Proteomes" id="UP000759537">
    <property type="component" value="Unassembled WGS sequence"/>
</dbReference>
<dbReference type="SMART" id="SM00014">
    <property type="entry name" value="acidPPc"/>
    <property type="match status" value="1"/>
</dbReference>
<feature type="transmembrane region" description="Helical" evidence="6">
    <location>
        <begin position="151"/>
        <end position="169"/>
    </location>
</feature>
<dbReference type="InterPro" id="IPR036938">
    <property type="entry name" value="PAP2/HPO_sf"/>
</dbReference>
<proteinExistence type="predicted"/>
<feature type="domain" description="Phosphatidic acid phosphatase type 2/haloperoxidase" evidence="7">
    <location>
        <begin position="49"/>
        <end position="166"/>
    </location>
</feature>
<dbReference type="Pfam" id="PF01569">
    <property type="entry name" value="PAP2"/>
    <property type="match status" value="1"/>
</dbReference>
<dbReference type="PANTHER" id="PTHR14969:SF13">
    <property type="entry name" value="AT30094P"/>
    <property type="match status" value="1"/>
</dbReference>
<accession>A0A9P5MRE4</accession>
<protein>
    <submittedName>
        <fullName evidence="9">PAP2-domain-containing protein</fullName>
    </submittedName>
</protein>